<accession>A0A508SV35</accession>
<comment type="caution">
    <text evidence="2">The sequence shown here is derived from an EMBL/GenBank/DDBJ whole genome shotgun (WGS) entry which is preliminary data.</text>
</comment>
<protein>
    <recommendedName>
        <fullName evidence="4">Lysozyme inhibitor LprI N-terminal domain-containing protein</fullName>
    </recommendedName>
</protein>
<reference evidence="2" key="1">
    <citation type="submission" date="2019-02" db="EMBL/GenBank/DDBJ databases">
        <authorList>
            <person name="Pothier F.J."/>
        </authorList>
    </citation>
    <scope>NUCLEOTIDE SEQUENCE</scope>
    <source>
        <strain evidence="2">CI-1B</strain>
    </source>
</reference>
<evidence type="ECO:0000313" key="2">
    <source>
        <dbReference type="EMBL" id="VIO64988.1"/>
    </source>
</evidence>
<dbReference type="OrthoDB" id="8078032at2"/>
<proteinExistence type="predicted"/>
<gene>
    <name evidence="2" type="ORF">CI1B_00820</name>
</gene>
<dbReference type="EMBL" id="CAADFC020000003">
    <property type="protein sequence ID" value="VIO64988.1"/>
    <property type="molecule type" value="Genomic_DNA"/>
</dbReference>
<name>A0A508SV35_9BRAD</name>
<feature type="chain" id="PRO_5021282228" description="Lysozyme inhibitor LprI N-terminal domain-containing protein" evidence="1">
    <location>
        <begin position="24"/>
        <end position="136"/>
    </location>
</feature>
<evidence type="ECO:0000256" key="1">
    <source>
        <dbReference type="SAM" id="SignalP"/>
    </source>
</evidence>
<dbReference type="RefSeq" id="WP_139856953.1">
    <property type="nucleotide sequence ID" value="NZ_CAADFC020000003.1"/>
</dbReference>
<keyword evidence="3" id="KW-1185">Reference proteome</keyword>
<evidence type="ECO:0008006" key="4">
    <source>
        <dbReference type="Google" id="ProtNLM"/>
    </source>
</evidence>
<evidence type="ECO:0000313" key="3">
    <source>
        <dbReference type="Proteomes" id="UP000328092"/>
    </source>
</evidence>
<dbReference type="AlphaFoldDB" id="A0A508SV35"/>
<dbReference type="Proteomes" id="UP000328092">
    <property type="component" value="Unassembled WGS sequence"/>
</dbReference>
<feature type="signal peptide" evidence="1">
    <location>
        <begin position="1"/>
        <end position="23"/>
    </location>
</feature>
<keyword evidence="1" id="KW-0732">Signal</keyword>
<organism evidence="2 3">
    <name type="scientific">Bradyrhizobium ivorense</name>
    <dbReference type="NCBI Taxonomy" id="2511166"/>
    <lineage>
        <taxon>Bacteria</taxon>
        <taxon>Pseudomonadati</taxon>
        <taxon>Pseudomonadota</taxon>
        <taxon>Alphaproteobacteria</taxon>
        <taxon>Hyphomicrobiales</taxon>
        <taxon>Nitrobacteraceae</taxon>
        <taxon>Bradyrhizobium</taxon>
    </lineage>
</organism>
<sequence>MHLRSWLAGLAVVLSLAASPAHAAVCMNTSMTLDAIVEAINATKGCAAALKLFTDCAFGASGDVQLGEAVEKKCEADFLSGLKGAQKKTYAGELGRCDRKYRNESGTMYRSFTAFCRAEVSQRYSQKALKAGLKAR</sequence>